<feature type="transmembrane region" description="Helical" evidence="3">
    <location>
        <begin position="400"/>
        <end position="421"/>
    </location>
</feature>
<dbReference type="InterPro" id="IPR052346">
    <property type="entry name" value="O-mannosyl-transferase_TMTC"/>
</dbReference>
<evidence type="ECO:0000256" key="1">
    <source>
        <dbReference type="ARBA" id="ARBA00022737"/>
    </source>
</evidence>
<feature type="transmembrane region" description="Helical" evidence="3">
    <location>
        <begin position="132"/>
        <end position="149"/>
    </location>
</feature>
<evidence type="ECO:0000256" key="3">
    <source>
        <dbReference type="SAM" id="Phobius"/>
    </source>
</evidence>
<keyword evidence="1" id="KW-0677">Repeat</keyword>
<proteinExistence type="predicted"/>
<keyword evidence="2" id="KW-0802">TPR repeat</keyword>
<reference evidence="4 5" key="1">
    <citation type="journal article" date="2010" name="J. Bacteriol.">
        <title>Genome sequence of the oligotrophic marine Gammaproteobacterium HTCC2143, isolated from the Oregon Coast.</title>
        <authorList>
            <person name="Oh H.M."/>
            <person name="Kang I."/>
            <person name="Ferriera S."/>
            <person name="Giovannoni S.J."/>
            <person name="Cho J.C."/>
        </authorList>
    </citation>
    <scope>NUCLEOTIDE SEQUENCE [LARGE SCALE GENOMIC DNA]</scope>
    <source>
        <strain evidence="4 5">HTCC2143</strain>
    </source>
</reference>
<gene>
    <name evidence="4" type="ORF">GP2143_00622</name>
</gene>
<feature type="transmembrane region" description="Helical" evidence="3">
    <location>
        <begin position="161"/>
        <end position="179"/>
    </location>
</feature>
<sequence>MKLSGPIVVLGILFATAIAILTLVLVYQPGLSGSFILDDRRNIELNEAVQMNELSSESLNRAWQGGVTGGLGRPVSSLSFALTHHFLDGSAYSYKVTNLFIHIINALMVTGFSVSLLRFWTDGRQLIFTERQVTAVALLTGLTWALHPLHASTVLYAVQRMTMLSAFFTVAALWVYLLWRKRLDSKGLSKWLLPIAIFGLVLLGILSKENAILFFGFIALIEFFGATPLPAQRLSRFYTRLFWVVAFFTLVFGITYLHFFEDWFANSYRGRNFDLAERLMTESRMVFIYLQWILFPSIDQYGLFHDDIAISKGLLSPASTLWSALGCMVLVTGAVVSKNKYPWLGFGIGFYLIGHSLEGTVIPLELVFEHRNYLPSFGIVLLLLIAAVKMCELFAIRKRVYTAVGFAIVVFLGSMTLLRAMEWSNYFSQITVATERHPKSARSQWAMGIWYLQTHTDELLTLGLDDPKLYKKGKEHALLAAEADDEYVSSYLGLILFHFQHDRIVPRQWLVEVGERLANSTYRVESDDYFRQLVNCTQSDGCFAVQQDVDYLFNKVFENTWLTDGPRSNLLSSYSAFVYHFDKYTLSMQSLAAAMALKPTVIGYRNLTVLALEMNDREKAELYLKELKNLPGSDELEELLRLEALVFECCEALLPEKKAN</sequence>
<feature type="transmembrane region" description="Helical" evidence="3">
    <location>
        <begin position="99"/>
        <end position="120"/>
    </location>
</feature>
<feature type="transmembrane region" description="Helical" evidence="3">
    <location>
        <begin position="7"/>
        <end position="27"/>
    </location>
</feature>
<comment type="caution">
    <text evidence="4">The sequence shown here is derived from an EMBL/GenBank/DDBJ whole genome shotgun (WGS) entry which is preliminary data.</text>
</comment>
<evidence type="ECO:0000313" key="5">
    <source>
        <dbReference type="Proteomes" id="UP000004931"/>
    </source>
</evidence>
<feature type="transmembrane region" description="Helical" evidence="3">
    <location>
        <begin position="370"/>
        <end position="388"/>
    </location>
</feature>
<dbReference type="Proteomes" id="UP000004931">
    <property type="component" value="Unassembled WGS sequence"/>
</dbReference>
<keyword evidence="3" id="KW-0812">Transmembrane</keyword>
<accession>A0YF02</accession>
<dbReference type="OrthoDB" id="8566379at2"/>
<keyword evidence="3" id="KW-1133">Transmembrane helix</keyword>
<dbReference type="PANTHER" id="PTHR44227">
    <property type="match status" value="1"/>
</dbReference>
<dbReference type="AlphaFoldDB" id="A0YF02"/>
<evidence type="ECO:0000256" key="2">
    <source>
        <dbReference type="ARBA" id="ARBA00022803"/>
    </source>
</evidence>
<dbReference type="STRING" id="247633.GP2143_00622"/>
<feature type="transmembrane region" description="Helical" evidence="3">
    <location>
        <begin position="212"/>
        <end position="229"/>
    </location>
</feature>
<protein>
    <submittedName>
        <fullName evidence="4">Uncharacterized protein</fullName>
    </submittedName>
</protein>
<organism evidence="4 5">
    <name type="scientific">marine gamma proteobacterium HTCC2143</name>
    <dbReference type="NCBI Taxonomy" id="247633"/>
    <lineage>
        <taxon>Bacteria</taxon>
        <taxon>Pseudomonadati</taxon>
        <taxon>Pseudomonadota</taxon>
        <taxon>Gammaproteobacteria</taxon>
        <taxon>Cellvibrionales</taxon>
        <taxon>Spongiibacteraceae</taxon>
        <taxon>BD1-7 clade</taxon>
    </lineage>
</organism>
<name>A0YF02_9GAMM</name>
<dbReference type="EMBL" id="AAVT01000007">
    <property type="protein sequence ID" value="EAW30597.1"/>
    <property type="molecule type" value="Genomic_DNA"/>
</dbReference>
<keyword evidence="3" id="KW-0472">Membrane</keyword>
<keyword evidence="5" id="KW-1185">Reference proteome</keyword>
<feature type="transmembrane region" description="Helical" evidence="3">
    <location>
        <begin position="343"/>
        <end position="364"/>
    </location>
</feature>
<feature type="transmembrane region" description="Helical" evidence="3">
    <location>
        <begin position="314"/>
        <end position="336"/>
    </location>
</feature>
<dbReference type="eggNOG" id="COG0457">
    <property type="taxonomic scope" value="Bacteria"/>
</dbReference>
<feature type="transmembrane region" description="Helical" evidence="3">
    <location>
        <begin position="241"/>
        <end position="259"/>
    </location>
</feature>
<evidence type="ECO:0000313" key="4">
    <source>
        <dbReference type="EMBL" id="EAW30597.1"/>
    </source>
</evidence>
<feature type="transmembrane region" description="Helical" evidence="3">
    <location>
        <begin position="191"/>
        <end position="206"/>
    </location>
</feature>
<dbReference type="PANTHER" id="PTHR44227:SF3">
    <property type="entry name" value="PROTEIN O-MANNOSYL-TRANSFERASE TMTC4"/>
    <property type="match status" value="1"/>
</dbReference>